<keyword evidence="5" id="KW-0547">Nucleotide-binding</keyword>
<evidence type="ECO:0000256" key="10">
    <source>
        <dbReference type="SAM" id="MobiDB-lite"/>
    </source>
</evidence>
<dbReference type="PANTHER" id="PTHR40765">
    <property type="entry name" value="ESX-2 SECRETION SYSTEM ATPASE ECCB2"/>
    <property type="match status" value="1"/>
</dbReference>
<keyword evidence="6" id="KW-0378">Hydrolase</keyword>
<feature type="transmembrane region" description="Helical" evidence="11">
    <location>
        <begin position="41"/>
        <end position="61"/>
    </location>
</feature>
<sequence length="476" mass="48701">MRSRREQLQAHRFLVGRLVSALVRAEPDAPESPNRRSGTGLFGGMMIAVLLVAGFAVYGLVSPGGETGWRKPGALIVEKETGASYVLAGDELRPVLNYASARLLLGTQLEPHTVASASLKGTRHGTPIGIPGAPDALPAAGQLTGAAWQVCATQVADESGTPRSRVGLTVGGRTGTVLPADQALLVRAPGSQLYLVVAGRRLRFADRWVVDAMGYGDVQPIEVGAGWINSVPAGPDLAPPAIPRRGEPGPPVDNRPTRIGQVMTVRGVSDESSYLVLADGLAPLTRTEAALALFDPANRGAYGGGPVQPVPLDPAALAGAPRAAAQPARPLPTTPPRLASGLDRDRVPCVRITPQSAGARSELVLAAPPPLRGPAGGPFPPKYDSLSADGVWVQPGHGVLARAQAAPGVSGGTLYLVTDVGAKYPLSSDDVAELLGYSAREAVPVPTTLLALLPTGAVLDPVAARTGGGPAARPGG</sequence>
<name>A0ABX0Y0Z3_9ACTN</name>
<gene>
    <name evidence="12" type="primary">eccB</name>
    <name evidence="12" type="ORF">HC031_20245</name>
</gene>
<dbReference type="Gene3D" id="3.30.2390.20">
    <property type="entry name" value="Type VII secretion system EccB, repeat 1 domain"/>
    <property type="match status" value="1"/>
</dbReference>
<dbReference type="InterPro" id="IPR042485">
    <property type="entry name" value="T7SS_EccB_R3"/>
</dbReference>
<feature type="compositionally biased region" description="Low complexity" evidence="10">
    <location>
        <begin position="318"/>
        <end position="328"/>
    </location>
</feature>
<reference evidence="12 13" key="1">
    <citation type="submission" date="2020-03" db="EMBL/GenBank/DDBJ databases">
        <title>WGS of the type strain of Planosporangium spp.</title>
        <authorList>
            <person name="Thawai C."/>
        </authorList>
    </citation>
    <scope>NUCLEOTIDE SEQUENCE [LARGE SCALE GENOMIC DNA]</scope>
    <source>
        <strain evidence="12 13">TBRC 5610</strain>
    </source>
</reference>
<comment type="subcellular location">
    <subcellularLocation>
        <location evidence="1">Cell membrane</location>
        <topology evidence="1">Single-pass membrane protein</topology>
    </subcellularLocation>
</comment>
<keyword evidence="7" id="KW-0067">ATP-binding</keyword>
<protein>
    <submittedName>
        <fullName evidence="12">Type VII secretion protein EccB</fullName>
    </submittedName>
</protein>
<keyword evidence="13" id="KW-1185">Reference proteome</keyword>
<comment type="similarity">
    <text evidence="2">Belongs to the EccB family.</text>
</comment>
<evidence type="ECO:0000256" key="6">
    <source>
        <dbReference type="ARBA" id="ARBA00022801"/>
    </source>
</evidence>
<dbReference type="Proteomes" id="UP000722989">
    <property type="component" value="Unassembled WGS sequence"/>
</dbReference>
<evidence type="ECO:0000256" key="11">
    <source>
        <dbReference type="SAM" id="Phobius"/>
    </source>
</evidence>
<dbReference type="Pfam" id="PF05108">
    <property type="entry name" value="T7SS_ESX1_EccB"/>
    <property type="match status" value="1"/>
</dbReference>
<evidence type="ECO:0000256" key="4">
    <source>
        <dbReference type="ARBA" id="ARBA00022692"/>
    </source>
</evidence>
<keyword evidence="9 11" id="KW-0472">Membrane</keyword>
<feature type="region of interest" description="Disordered" evidence="10">
    <location>
        <begin position="318"/>
        <end position="342"/>
    </location>
</feature>
<comment type="caution">
    <text evidence="12">The sequence shown here is derived from an EMBL/GenBank/DDBJ whole genome shotgun (WGS) entry which is preliminary data.</text>
</comment>
<dbReference type="NCBIfam" id="TIGR03919">
    <property type="entry name" value="T7SS_EccB"/>
    <property type="match status" value="1"/>
</dbReference>
<dbReference type="RefSeq" id="WP_167926937.1">
    <property type="nucleotide sequence ID" value="NZ_JAATVY010000015.1"/>
</dbReference>
<evidence type="ECO:0000256" key="8">
    <source>
        <dbReference type="ARBA" id="ARBA00022989"/>
    </source>
</evidence>
<evidence type="ECO:0000256" key="3">
    <source>
        <dbReference type="ARBA" id="ARBA00022475"/>
    </source>
</evidence>
<evidence type="ECO:0000256" key="2">
    <source>
        <dbReference type="ARBA" id="ARBA00008149"/>
    </source>
</evidence>
<dbReference type="PANTHER" id="PTHR40765:SF2">
    <property type="entry name" value="ESX-2 SECRETION SYSTEM ATPASE ECCB2"/>
    <property type="match status" value="1"/>
</dbReference>
<evidence type="ECO:0000313" key="13">
    <source>
        <dbReference type="Proteomes" id="UP000722989"/>
    </source>
</evidence>
<keyword evidence="4 11" id="KW-0812">Transmembrane</keyword>
<keyword evidence="8 11" id="KW-1133">Transmembrane helix</keyword>
<dbReference type="InterPro" id="IPR007795">
    <property type="entry name" value="T7SS_EccB"/>
</dbReference>
<dbReference type="InterPro" id="IPR044857">
    <property type="entry name" value="T7SS_EccB_R1"/>
</dbReference>
<evidence type="ECO:0000256" key="7">
    <source>
        <dbReference type="ARBA" id="ARBA00022840"/>
    </source>
</evidence>
<evidence type="ECO:0000256" key="1">
    <source>
        <dbReference type="ARBA" id="ARBA00004162"/>
    </source>
</evidence>
<proteinExistence type="inferred from homology"/>
<evidence type="ECO:0000256" key="9">
    <source>
        <dbReference type="ARBA" id="ARBA00023136"/>
    </source>
</evidence>
<evidence type="ECO:0000313" key="12">
    <source>
        <dbReference type="EMBL" id="NJC72029.1"/>
    </source>
</evidence>
<evidence type="ECO:0000256" key="5">
    <source>
        <dbReference type="ARBA" id="ARBA00022741"/>
    </source>
</evidence>
<organism evidence="12 13">
    <name type="scientific">Planosporangium thailandense</name>
    <dbReference type="NCBI Taxonomy" id="765197"/>
    <lineage>
        <taxon>Bacteria</taxon>
        <taxon>Bacillati</taxon>
        <taxon>Actinomycetota</taxon>
        <taxon>Actinomycetes</taxon>
        <taxon>Micromonosporales</taxon>
        <taxon>Micromonosporaceae</taxon>
        <taxon>Planosporangium</taxon>
    </lineage>
</organism>
<keyword evidence="3" id="KW-1003">Cell membrane</keyword>
<accession>A0ABX0Y0Z3</accession>
<dbReference type="Gene3D" id="2.40.50.910">
    <property type="entry name" value="Type VII secretion system EccB, repeat 3 domain"/>
    <property type="match status" value="1"/>
</dbReference>
<dbReference type="EMBL" id="JAATVY010000015">
    <property type="protein sequence ID" value="NJC72029.1"/>
    <property type="molecule type" value="Genomic_DNA"/>
</dbReference>